<dbReference type="EMBL" id="LJOW01000081">
    <property type="protein sequence ID" value="OBQ42873.1"/>
    <property type="molecule type" value="Genomic_DNA"/>
</dbReference>
<evidence type="ECO:0000313" key="1">
    <source>
        <dbReference type="EMBL" id="OBQ42873.1"/>
    </source>
</evidence>
<proteinExistence type="predicted"/>
<gene>
    <name evidence="1" type="ORF">AN484_15410</name>
</gene>
<dbReference type="Proteomes" id="UP000092093">
    <property type="component" value="Unassembled WGS sequence"/>
</dbReference>
<sequence>MAAPTLVLIAGYARAGKDTLASGILEWSQRPAEHINFADALKEAANHYMDYLGLDGNFFKEDFKVDNRDFLVHAGKFARRMDRDVFARHFANWCPVMKHHDQPSPETVVCSDWRYVNELRVCQDILWEKGWKVRTIYVATAGVGPANDEELDSIAEIRASHLFDQEYIFRPSSRNAIMTEGRNLARSWKL</sequence>
<dbReference type="InterPro" id="IPR027417">
    <property type="entry name" value="P-loop_NTPase"/>
</dbReference>
<dbReference type="AlphaFoldDB" id="A0A1B7X0K2"/>
<organism evidence="1 2">
    <name type="scientific">Aphanizomenon flos-aquae WA102</name>
    <dbReference type="NCBI Taxonomy" id="1710896"/>
    <lineage>
        <taxon>Bacteria</taxon>
        <taxon>Bacillati</taxon>
        <taxon>Cyanobacteriota</taxon>
        <taxon>Cyanophyceae</taxon>
        <taxon>Nostocales</taxon>
        <taxon>Aphanizomenonaceae</taxon>
        <taxon>Aphanizomenon</taxon>
    </lineage>
</organism>
<comment type="caution">
    <text evidence="1">The sequence shown here is derived from an EMBL/GenBank/DDBJ whole genome shotgun (WGS) entry which is preliminary data.</text>
</comment>
<name>A0A1B7X0K2_APHFL</name>
<dbReference type="Gene3D" id="3.40.50.300">
    <property type="entry name" value="P-loop containing nucleotide triphosphate hydrolases"/>
    <property type="match status" value="1"/>
</dbReference>
<evidence type="ECO:0000313" key="2">
    <source>
        <dbReference type="Proteomes" id="UP000092093"/>
    </source>
</evidence>
<protein>
    <submittedName>
        <fullName evidence="1">Uncharacterized protein</fullName>
    </submittedName>
</protein>
<reference evidence="1 2" key="1">
    <citation type="submission" date="2015-09" db="EMBL/GenBank/DDBJ databases">
        <title>Aphanizomenon flos-aquae WA102.</title>
        <authorList>
            <person name="Driscoll C."/>
        </authorList>
    </citation>
    <scope>NUCLEOTIDE SEQUENCE [LARGE SCALE GENOMIC DNA]</scope>
    <source>
        <strain evidence="1">WA102</strain>
    </source>
</reference>
<accession>A0A1B7X0K2</accession>